<reference evidence="2 3" key="1">
    <citation type="submission" date="2015-09" db="EMBL/GenBank/DDBJ databases">
        <title>Host preference determinants of Valsa canker pathogens revealed by comparative genomics.</title>
        <authorList>
            <person name="Yin Z."/>
            <person name="Huang L."/>
        </authorList>
    </citation>
    <scope>NUCLEOTIDE SEQUENCE [LARGE SCALE GENOMIC DNA]</scope>
    <source>
        <strain evidence="2 3">SXYLt</strain>
    </source>
</reference>
<feature type="compositionally biased region" description="Low complexity" evidence="1">
    <location>
        <begin position="332"/>
        <end position="344"/>
    </location>
</feature>
<dbReference type="OrthoDB" id="2530523at2759"/>
<organism evidence="2 3">
    <name type="scientific">Cytospora leucostoma</name>
    <dbReference type="NCBI Taxonomy" id="1230097"/>
    <lineage>
        <taxon>Eukaryota</taxon>
        <taxon>Fungi</taxon>
        <taxon>Dikarya</taxon>
        <taxon>Ascomycota</taxon>
        <taxon>Pezizomycotina</taxon>
        <taxon>Sordariomycetes</taxon>
        <taxon>Sordariomycetidae</taxon>
        <taxon>Diaporthales</taxon>
        <taxon>Cytosporaceae</taxon>
        <taxon>Cytospora</taxon>
    </lineage>
</organism>
<feature type="compositionally biased region" description="Polar residues" evidence="1">
    <location>
        <begin position="113"/>
        <end position="155"/>
    </location>
</feature>
<keyword evidence="3" id="KW-1185">Reference proteome</keyword>
<comment type="caution">
    <text evidence="2">The sequence shown here is derived from an EMBL/GenBank/DDBJ whole genome shotgun (WGS) entry which is preliminary data.</text>
</comment>
<gene>
    <name evidence="2" type="ORF">VPNG_01571</name>
</gene>
<dbReference type="STRING" id="1230097.A0A423XK11"/>
<evidence type="ECO:0000313" key="3">
    <source>
        <dbReference type="Proteomes" id="UP000285146"/>
    </source>
</evidence>
<evidence type="ECO:0000313" key="2">
    <source>
        <dbReference type="EMBL" id="ROW16663.1"/>
    </source>
</evidence>
<name>A0A423XK11_9PEZI</name>
<feature type="compositionally biased region" description="Polar residues" evidence="1">
    <location>
        <begin position="177"/>
        <end position="189"/>
    </location>
</feature>
<dbReference type="InParanoid" id="A0A423XK11"/>
<feature type="compositionally biased region" description="Low complexity" evidence="1">
    <location>
        <begin position="156"/>
        <end position="173"/>
    </location>
</feature>
<feature type="region of interest" description="Disordered" evidence="1">
    <location>
        <begin position="81"/>
        <end position="189"/>
    </location>
</feature>
<evidence type="ECO:0000256" key="1">
    <source>
        <dbReference type="SAM" id="MobiDB-lite"/>
    </source>
</evidence>
<feature type="compositionally biased region" description="Polar residues" evidence="1">
    <location>
        <begin position="359"/>
        <end position="395"/>
    </location>
</feature>
<dbReference type="Proteomes" id="UP000285146">
    <property type="component" value="Unassembled WGS sequence"/>
</dbReference>
<feature type="region of interest" description="Disordered" evidence="1">
    <location>
        <begin position="350"/>
        <end position="395"/>
    </location>
</feature>
<dbReference type="AlphaFoldDB" id="A0A423XK11"/>
<dbReference type="EMBL" id="LKEB01000004">
    <property type="protein sequence ID" value="ROW16663.1"/>
    <property type="molecule type" value="Genomic_DNA"/>
</dbReference>
<feature type="region of interest" description="Disordered" evidence="1">
    <location>
        <begin position="48"/>
        <end position="69"/>
    </location>
</feature>
<accession>A0A423XK11</accession>
<proteinExistence type="predicted"/>
<feature type="region of interest" description="Disordered" evidence="1">
    <location>
        <begin position="325"/>
        <end position="344"/>
    </location>
</feature>
<feature type="region of interest" description="Disordered" evidence="1">
    <location>
        <begin position="217"/>
        <end position="236"/>
    </location>
</feature>
<feature type="compositionally biased region" description="Low complexity" evidence="1">
    <location>
        <begin position="89"/>
        <end position="104"/>
    </location>
</feature>
<sequence length="395" mass="41362">MGASGAFAGAPNPAAMIPGGAGHAGMMQNTAMPQMAANGQMGFQAPFTSSPYGGGVPSTSGPQGQFNPNYMMANSMGGFPMSAAGLTPQQQMMQRMQQAQQNAAGMGTPTPPRQFSASQGTPNPALSSQQGQFGTPSNSQATPHIQTPTQAPQSATSISTPQTPTFPPTGQGPVVNGNATPLSPTSQARGQERISLLLEINQELLYEAVHLKHSLDEIENEKGQTPEQQRKEEKDAISHDWTQVCRRLQANLAYLASLADRKAPTQPAPAYLSPPPLNLRLKLRPIAPTPDAEKIDGSADREERENIIKEQYQKLQALFPGVDPNKVPIIRPQQNPGAPNPAAALHNAQRAASIGMSHGPNQVISAPSPVSSAQLGAPQISTGSAPPSSLSMTSA</sequence>
<feature type="compositionally biased region" description="Polar residues" evidence="1">
    <location>
        <begin position="48"/>
        <end position="68"/>
    </location>
</feature>
<protein>
    <submittedName>
        <fullName evidence="2">Uncharacterized protein</fullName>
    </submittedName>
</protein>